<keyword evidence="6" id="KW-0418">Kinase</keyword>
<dbReference type="Pfam" id="PF00512">
    <property type="entry name" value="HisKA"/>
    <property type="match status" value="1"/>
</dbReference>
<feature type="domain" description="Histidine kinase" evidence="7">
    <location>
        <begin position="944"/>
        <end position="1162"/>
    </location>
</feature>
<protein>
    <recommendedName>
        <fullName evidence="3">histidine kinase</fullName>
        <ecNumber evidence="3">2.7.13.3</ecNumber>
    </recommendedName>
</protein>
<keyword evidence="11" id="KW-1185">Reference proteome</keyword>
<dbReference type="OrthoDB" id="9087351at2"/>
<dbReference type="GO" id="GO:0000155">
    <property type="term" value="F:phosphorelay sensor kinase activity"/>
    <property type="evidence" value="ECO:0007669"/>
    <property type="project" value="InterPro"/>
</dbReference>
<dbReference type="AlphaFoldDB" id="A0A2U8FR22"/>
<dbReference type="InterPro" id="IPR013656">
    <property type="entry name" value="PAS_4"/>
</dbReference>
<evidence type="ECO:0000313" key="11">
    <source>
        <dbReference type="Proteomes" id="UP000244892"/>
    </source>
</evidence>
<evidence type="ECO:0000259" key="9">
    <source>
        <dbReference type="PROSITE" id="PS50113"/>
    </source>
</evidence>
<evidence type="ECO:0000256" key="1">
    <source>
        <dbReference type="ARBA" id="ARBA00000085"/>
    </source>
</evidence>
<evidence type="ECO:0000256" key="2">
    <source>
        <dbReference type="ARBA" id="ARBA00004429"/>
    </source>
</evidence>
<dbReference type="InterPro" id="IPR000700">
    <property type="entry name" value="PAS-assoc_C"/>
</dbReference>
<dbReference type="CDD" id="cd00082">
    <property type="entry name" value="HisKA"/>
    <property type="match status" value="1"/>
</dbReference>
<dbReference type="InterPro" id="IPR035965">
    <property type="entry name" value="PAS-like_dom_sf"/>
</dbReference>
<dbReference type="InterPro" id="IPR036097">
    <property type="entry name" value="HisK_dim/P_sf"/>
</dbReference>
<dbReference type="InterPro" id="IPR005467">
    <property type="entry name" value="His_kinase_dom"/>
</dbReference>
<dbReference type="CDD" id="cd00130">
    <property type="entry name" value="PAS"/>
    <property type="match status" value="2"/>
</dbReference>
<accession>A0A2U8FR22</accession>
<dbReference type="SUPFAM" id="SSF55874">
    <property type="entry name" value="ATPase domain of HSP90 chaperone/DNA topoisomerase II/histidine kinase"/>
    <property type="match status" value="1"/>
</dbReference>
<dbReference type="PROSITE" id="PS50113">
    <property type="entry name" value="PAC"/>
    <property type="match status" value="4"/>
</dbReference>
<feature type="domain" description="PAC" evidence="9">
    <location>
        <begin position="881"/>
        <end position="933"/>
    </location>
</feature>
<dbReference type="RefSeq" id="WP_109036480.1">
    <property type="nucleotide sequence ID" value="NZ_CP029210.1"/>
</dbReference>
<keyword evidence="5" id="KW-0808">Transferase</keyword>
<dbReference type="InterPro" id="IPR052162">
    <property type="entry name" value="Sensor_kinase/Photoreceptor"/>
</dbReference>
<evidence type="ECO:0000256" key="3">
    <source>
        <dbReference type="ARBA" id="ARBA00012438"/>
    </source>
</evidence>
<dbReference type="Gene3D" id="2.10.70.100">
    <property type="match status" value="2"/>
</dbReference>
<dbReference type="InterPro" id="IPR000014">
    <property type="entry name" value="PAS"/>
</dbReference>
<comment type="catalytic activity">
    <reaction evidence="1">
        <text>ATP + protein L-histidine = ADP + protein N-phospho-L-histidine.</text>
        <dbReference type="EC" id="2.7.13.3"/>
    </reaction>
</comment>
<proteinExistence type="predicted"/>
<gene>
    <name evidence="10" type="ORF">DEH84_08560</name>
</gene>
<dbReference type="InterPro" id="IPR003594">
    <property type="entry name" value="HATPase_dom"/>
</dbReference>
<dbReference type="SUPFAM" id="SSF55785">
    <property type="entry name" value="PYP-like sensor domain (PAS domain)"/>
    <property type="match status" value="7"/>
</dbReference>
<dbReference type="Pfam" id="PF08447">
    <property type="entry name" value="PAS_3"/>
    <property type="match status" value="4"/>
</dbReference>
<dbReference type="Gene3D" id="3.30.450.20">
    <property type="entry name" value="PAS domain"/>
    <property type="match status" value="7"/>
</dbReference>
<dbReference type="SMART" id="SM00091">
    <property type="entry name" value="PAS"/>
    <property type="match status" value="6"/>
</dbReference>
<dbReference type="InterPro" id="IPR013655">
    <property type="entry name" value="PAS_fold_3"/>
</dbReference>
<dbReference type="InterPro" id="IPR036890">
    <property type="entry name" value="HATPase_C_sf"/>
</dbReference>
<evidence type="ECO:0000259" key="7">
    <source>
        <dbReference type="PROSITE" id="PS50109"/>
    </source>
</evidence>
<dbReference type="PANTHER" id="PTHR43304:SF1">
    <property type="entry name" value="PAC DOMAIN-CONTAINING PROTEIN"/>
    <property type="match status" value="1"/>
</dbReference>
<dbReference type="Pfam" id="PF08448">
    <property type="entry name" value="PAS_4"/>
    <property type="match status" value="2"/>
</dbReference>
<dbReference type="GO" id="GO:0005886">
    <property type="term" value="C:plasma membrane"/>
    <property type="evidence" value="ECO:0007669"/>
    <property type="project" value="UniProtKB-SubCell"/>
</dbReference>
<sequence>MPSQLDVLNTMSLPEMEMRRAAALQDLLVRGQSLLWETDAKGRVTSFTAHGHSASGLDTSTVLNTDWTSFVDPLDQVQVLAAWSAARAAGTVLTCEARILTGEGRSRWHRVSAAPVCDIRGELVSWVGTAGDIHDQKLRDAEYSKAREVLDALERCGDGLLYLKDREGRLVWCNDAVLDVLGKDRIEALGRLATAYMREDRDAQHVTQHDLQVVNEGRALLTEEILHDPHRVYLSCKAPWRDRTGSVVGLVGVSINVTNENRIRSQWTRDFALLHHATPIVVSHFDKDLRHLYVSPAIETITGMPPATFFGKSNRDLGMPSHLCDQWDNVMHAVLADGCPREIEFSYAGPDEKQRVFRSLLSAEKDGHGKPSTLVAVAYEVTELKAQQALVREREARLAAALSAGKLQTWTYLIGENVFLVPVSTRRQHAIRGDSDRVCWADAFCGIHRDDVERVQQSLLRCAHDKVDYDETYRVQDDSGHWRWVRAAGRHVPHDTVDGGASHIAGVTFDLTEERKAQQRLRDSEESLRLAVDAVDAGRYDWDLATGELKWDARTRALFHLPAGQEPSYDHFLSRLHPDDRVRLAARVGAQLDGSQSDGIWSERYRVLQPDGTLRWLESQGRVMFTENETPRRPMRFIGLVTDVTAEVETAERLAASEGALRKSLSALAESEERMRLAMESSSLGWWDMDVPSTRIVWSGSARRLFDMPEEGDVHLDEVLVRVYKEDLPRVRLAIESAMASHADGIFHESYRVLWRDGSLRDVEAIGRVRFEHRDSGRQATRFSGVLWDTTETRTMWRTLQDKGAYVEALLRTAPVGILSVDEAGHITRSNPLMDSLFGPLRRGAQVRDESQRWESYCADGTRLAQARYPVLQVLDGSIRSEVEVQHVTSRDGRSLWLRLIASPVVQQDRPAGAVMVCVDIDAERRTLEVLKEADARKEQFFAMLAHEIRNPLGAISNANHILSRDAHLSEPSIFARGVITRQSKQLQCLVDDLLEVSRISRDSFTLKTAPTSIRQVLLYACDPALIRAQARRQRLTINVPEQDVVANVDPTRLSQVLDNLLGNAIKYTPEGGTIEVTLTSSAEYAEVTISDNGMGIQVDELDKVFDLFHQQKTQDRHAALGFGIGLAMVRRLVELHGGRVWAESQGPGTGAKFVVQIPLGIGAHNAH</sequence>
<evidence type="ECO:0000256" key="5">
    <source>
        <dbReference type="ARBA" id="ARBA00022679"/>
    </source>
</evidence>
<dbReference type="PRINTS" id="PR00344">
    <property type="entry name" value="BCTRLSENSOR"/>
</dbReference>
<name>A0A2U8FR22_9BURK</name>
<evidence type="ECO:0000256" key="6">
    <source>
        <dbReference type="ARBA" id="ARBA00022777"/>
    </source>
</evidence>
<feature type="domain" description="PAC" evidence="9">
    <location>
        <begin position="601"/>
        <end position="656"/>
    </location>
</feature>
<dbReference type="SMART" id="SM00388">
    <property type="entry name" value="HisKA"/>
    <property type="match status" value="1"/>
</dbReference>
<keyword evidence="4" id="KW-0597">Phosphoprotein</keyword>
<dbReference type="EC" id="2.7.13.3" evidence="3"/>
<dbReference type="SUPFAM" id="SSF47384">
    <property type="entry name" value="Homodimeric domain of signal transducing histidine kinase"/>
    <property type="match status" value="1"/>
</dbReference>
<evidence type="ECO:0000313" key="10">
    <source>
        <dbReference type="EMBL" id="AWI53473.1"/>
    </source>
</evidence>
<dbReference type="Gene3D" id="1.10.287.130">
    <property type="match status" value="1"/>
</dbReference>
<dbReference type="Gene3D" id="3.30.565.10">
    <property type="entry name" value="Histidine kinase-like ATPase, C-terminal domain"/>
    <property type="match status" value="1"/>
</dbReference>
<evidence type="ECO:0000256" key="4">
    <source>
        <dbReference type="ARBA" id="ARBA00022553"/>
    </source>
</evidence>
<dbReference type="PROSITE" id="PS50112">
    <property type="entry name" value="PAS"/>
    <property type="match status" value="1"/>
</dbReference>
<dbReference type="PROSITE" id="PS50109">
    <property type="entry name" value="HIS_KIN"/>
    <property type="match status" value="1"/>
</dbReference>
<dbReference type="SMART" id="SM00086">
    <property type="entry name" value="PAC"/>
    <property type="match status" value="6"/>
</dbReference>
<dbReference type="InterPro" id="IPR003661">
    <property type="entry name" value="HisK_dim/P_dom"/>
</dbReference>
<dbReference type="InterPro" id="IPR004358">
    <property type="entry name" value="Sig_transdc_His_kin-like_C"/>
</dbReference>
<dbReference type="PANTHER" id="PTHR43304">
    <property type="entry name" value="PHYTOCHROME-LIKE PROTEIN CPH1"/>
    <property type="match status" value="1"/>
</dbReference>
<organism evidence="10 11">
    <name type="scientific">Aquabacterium olei</name>
    <dbReference type="NCBI Taxonomy" id="1296669"/>
    <lineage>
        <taxon>Bacteria</taxon>
        <taxon>Pseudomonadati</taxon>
        <taxon>Pseudomonadota</taxon>
        <taxon>Betaproteobacteria</taxon>
        <taxon>Burkholderiales</taxon>
        <taxon>Aquabacterium</taxon>
    </lineage>
</organism>
<reference evidence="10 11" key="1">
    <citation type="submission" date="2018-05" db="EMBL/GenBank/DDBJ databases">
        <title>complete genome sequence of Aquabacterium olei NBRC 110486.</title>
        <authorList>
            <person name="Tang B."/>
            <person name="Chang J."/>
            <person name="Zhang L."/>
            <person name="Yang H."/>
        </authorList>
    </citation>
    <scope>NUCLEOTIDE SEQUENCE [LARGE SCALE GENOMIC DNA]</scope>
    <source>
        <strain evidence="10 11">NBRC 110486</strain>
    </source>
</reference>
<dbReference type="CDD" id="cd00075">
    <property type="entry name" value="HATPase"/>
    <property type="match status" value="1"/>
</dbReference>
<feature type="domain" description="PAC" evidence="9">
    <location>
        <begin position="469"/>
        <end position="523"/>
    </location>
</feature>
<dbReference type="KEGG" id="aon:DEH84_08560"/>
<feature type="domain" description="PAC" evidence="9">
    <location>
        <begin position="93"/>
        <end position="145"/>
    </location>
</feature>
<evidence type="ECO:0000259" key="8">
    <source>
        <dbReference type="PROSITE" id="PS50112"/>
    </source>
</evidence>
<dbReference type="FunFam" id="3.30.565.10:FF:000006">
    <property type="entry name" value="Sensor histidine kinase WalK"/>
    <property type="match status" value="1"/>
</dbReference>
<dbReference type="SMART" id="SM00387">
    <property type="entry name" value="HATPase_c"/>
    <property type="match status" value="1"/>
</dbReference>
<dbReference type="Pfam" id="PF02518">
    <property type="entry name" value="HATPase_c"/>
    <property type="match status" value="1"/>
</dbReference>
<dbReference type="NCBIfam" id="TIGR00229">
    <property type="entry name" value="sensory_box"/>
    <property type="match status" value="1"/>
</dbReference>
<dbReference type="InterPro" id="IPR001610">
    <property type="entry name" value="PAC"/>
</dbReference>
<comment type="subcellular location">
    <subcellularLocation>
        <location evidence="2">Cell inner membrane</location>
        <topology evidence="2">Multi-pass membrane protein</topology>
    </subcellularLocation>
</comment>
<dbReference type="Proteomes" id="UP000244892">
    <property type="component" value="Chromosome"/>
</dbReference>
<dbReference type="EMBL" id="CP029210">
    <property type="protein sequence ID" value="AWI53473.1"/>
    <property type="molecule type" value="Genomic_DNA"/>
</dbReference>
<feature type="domain" description="PAS" evidence="8">
    <location>
        <begin position="161"/>
        <end position="217"/>
    </location>
</feature>